<proteinExistence type="predicted"/>
<dbReference type="RefSeq" id="WP_033810827.1">
    <property type="nucleotide sequence ID" value="NZ_BIER01000010.1"/>
</dbReference>
<dbReference type="Proteomes" id="UP000254877">
    <property type="component" value="Unassembled WGS sequence"/>
</dbReference>
<evidence type="ECO:0000313" key="1">
    <source>
        <dbReference type="EMBL" id="STF40055.1"/>
    </source>
</evidence>
<reference evidence="1 2" key="1">
    <citation type="submission" date="2018-06" db="EMBL/GenBank/DDBJ databases">
        <authorList>
            <consortium name="Pathogen Informatics"/>
            <person name="Doyle S."/>
        </authorList>
    </citation>
    <scope>NUCLEOTIDE SEQUENCE [LARGE SCALE GENOMIC DNA]</scope>
    <source>
        <strain evidence="1 2">NCTC7928</strain>
    </source>
</reference>
<dbReference type="InterPro" id="IPR019701">
    <property type="entry name" value="Phage_P22_NinX"/>
</dbReference>
<sequence>MDYSQLSDFEINKAVAISVGFQCYYGDGSYTNNLGLRGAIVKGENDSGLFMVGEFNPCNNPADAWPIIKENMISIINLDEDEWGARGMAYCKSKRAIHENPLRAAMIVFLMMQRIQ</sequence>
<organism evidence="1 2">
    <name type="scientific">Escherichia coli</name>
    <dbReference type="NCBI Taxonomy" id="562"/>
    <lineage>
        <taxon>Bacteria</taxon>
        <taxon>Pseudomonadati</taxon>
        <taxon>Pseudomonadota</taxon>
        <taxon>Gammaproteobacteria</taxon>
        <taxon>Enterobacterales</taxon>
        <taxon>Enterobacteriaceae</taxon>
        <taxon>Escherichia</taxon>
    </lineage>
</organism>
<name>A0A376L9W2_ECOLX</name>
<dbReference type="AlphaFoldDB" id="A0A376L9W2"/>
<gene>
    <name evidence="1" type="ORF">NCTC7928_00606</name>
</gene>
<protein>
    <submittedName>
        <fullName evidence="1">Protein ninX</fullName>
    </submittedName>
</protein>
<dbReference type="Pfam" id="PF10765">
    <property type="entry name" value="Phage_P22_NinX"/>
    <property type="match status" value="1"/>
</dbReference>
<evidence type="ECO:0000313" key="2">
    <source>
        <dbReference type="Proteomes" id="UP000254877"/>
    </source>
</evidence>
<dbReference type="EMBL" id="UGAB01000002">
    <property type="protein sequence ID" value="STF40055.1"/>
    <property type="molecule type" value="Genomic_DNA"/>
</dbReference>
<accession>A0A376L9W2</accession>